<reference evidence="1 2" key="1">
    <citation type="submission" date="2014-04" db="EMBL/GenBank/DDBJ databases">
        <title>Evolutionary Origins and Diversification of the Mycorrhizal Mutualists.</title>
        <authorList>
            <consortium name="DOE Joint Genome Institute"/>
            <consortium name="Mycorrhizal Genomics Consortium"/>
            <person name="Kohler A."/>
            <person name="Kuo A."/>
            <person name="Nagy L.G."/>
            <person name="Floudas D."/>
            <person name="Copeland A."/>
            <person name="Barry K.W."/>
            <person name="Cichocki N."/>
            <person name="Veneault-Fourrey C."/>
            <person name="LaButti K."/>
            <person name="Lindquist E.A."/>
            <person name="Lipzen A."/>
            <person name="Lundell T."/>
            <person name="Morin E."/>
            <person name="Murat C."/>
            <person name="Riley R."/>
            <person name="Ohm R."/>
            <person name="Sun H."/>
            <person name="Tunlid A."/>
            <person name="Henrissat B."/>
            <person name="Grigoriev I.V."/>
            <person name="Hibbett D.S."/>
            <person name="Martin F."/>
        </authorList>
    </citation>
    <scope>NUCLEOTIDE SEQUENCE [LARGE SCALE GENOMIC DNA]</scope>
    <source>
        <strain evidence="1 2">Koide BX008</strain>
    </source>
</reference>
<proteinExistence type="predicted"/>
<dbReference type="PANTHER" id="PTHR23118">
    <property type="entry name" value="ATP-CITRATE SYNTHASE"/>
    <property type="match status" value="1"/>
</dbReference>
<dbReference type="Proteomes" id="UP000054549">
    <property type="component" value="Unassembled WGS sequence"/>
</dbReference>
<name>A0A0C2WB07_AMAMK</name>
<dbReference type="HOGENOM" id="CLU_1594110_0_0_1"/>
<organism evidence="1 2">
    <name type="scientific">Amanita muscaria (strain Koide BX008)</name>
    <dbReference type="NCBI Taxonomy" id="946122"/>
    <lineage>
        <taxon>Eukaryota</taxon>
        <taxon>Fungi</taxon>
        <taxon>Dikarya</taxon>
        <taxon>Basidiomycota</taxon>
        <taxon>Agaricomycotina</taxon>
        <taxon>Agaricomycetes</taxon>
        <taxon>Agaricomycetidae</taxon>
        <taxon>Agaricales</taxon>
        <taxon>Pluteineae</taxon>
        <taxon>Amanitaceae</taxon>
        <taxon>Amanita</taxon>
    </lineage>
</organism>
<protein>
    <submittedName>
        <fullName evidence="1">Uncharacterized protein</fullName>
    </submittedName>
</protein>
<dbReference type="InParanoid" id="A0A0C2WB07"/>
<evidence type="ECO:0000313" key="2">
    <source>
        <dbReference type="Proteomes" id="UP000054549"/>
    </source>
</evidence>
<dbReference type="OrthoDB" id="3261737at2759"/>
<dbReference type="EMBL" id="KN818338">
    <property type="protein sequence ID" value="KIL58442.1"/>
    <property type="molecule type" value="Genomic_DNA"/>
</dbReference>
<dbReference type="AlphaFoldDB" id="A0A0C2WB07"/>
<dbReference type="InterPro" id="IPR002020">
    <property type="entry name" value="Citrate_synthase"/>
</dbReference>
<sequence>MHVSDVFKEDIGLGSVVSLLWFNCRLPPWATKFIEMVPMLTAAVSGAMNRIVAARAGKDSISLTSRLLAIGSRFNGALDAATLFSNASCTGMTRREFMDSCSKVNKLWIPLRLISDFSCSATAVSPRRQGMNISRFVISLAFRTFDLPTKRRSVRSWTQLWLCQPPP</sequence>
<dbReference type="GO" id="GO:0006633">
    <property type="term" value="P:fatty acid biosynthetic process"/>
    <property type="evidence" value="ECO:0007669"/>
    <property type="project" value="TreeGrafter"/>
</dbReference>
<evidence type="ECO:0000313" key="1">
    <source>
        <dbReference type="EMBL" id="KIL58442.1"/>
    </source>
</evidence>
<dbReference type="GO" id="GO:0006085">
    <property type="term" value="P:acetyl-CoA biosynthetic process"/>
    <property type="evidence" value="ECO:0007669"/>
    <property type="project" value="TreeGrafter"/>
</dbReference>
<dbReference type="PANTHER" id="PTHR23118:SF42">
    <property type="entry name" value="ATP-CITRATE SYNTHASE"/>
    <property type="match status" value="1"/>
</dbReference>
<dbReference type="STRING" id="946122.A0A0C2WB07"/>
<accession>A0A0C2WB07</accession>
<dbReference type="GO" id="GO:0005829">
    <property type="term" value="C:cytosol"/>
    <property type="evidence" value="ECO:0007669"/>
    <property type="project" value="TreeGrafter"/>
</dbReference>
<gene>
    <name evidence="1" type="ORF">M378DRAFT_317913</name>
</gene>
<keyword evidence="2" id="KW-1185">Reference proteome</keyword>
<dbReference type="GO" id="GO:0003878">
    <property type="term" value="F:ATP citrate synthase activity"/>
    <property type="evidence" value="ECO:0007669"/>
    <property type="project" value="TreeGrafter"/>
</dbReference>